<dbReference type="SUPFAM" id="SSF57424">
    <property type="entry name" value="LDL receptor-like module"/>
    <property type="match status" value="1"/>
</dbReference>
<keyword evidence="10 14" id="KW-1015">Disulfide bond</keyword>
<dbReference type="SUPFAM" id="SSF81321">
    <property type="entry name" value="Family A G protein-coupled receptor-like"/>
    <property type="match status" value="1"/>
</dbReference>
<dbReference type="GO" id="GO:0007189">
    <property type="term" value="P:adenylate cyclase-activating G protein-coupled receptor signaling pathway"/>
    <property type="evidence" value="ECO:0007669"/>
    <property type="project" value="TreeGrafter"/>
</dbReference>
<feature type="transmembrane region" description="Helical" evidence="17">
    <location>
        <begin position="484"/>
        <end position="507"/>
    </location>
</feature>
<feature type="transmembrane region" description="Helical" evidence="17">
    <location>
        <begin position="733"/>
        <end position="756"/>
    </location>
</feature>
<dbReference type="InterPro" id="IPR000276">
    <property type="entry name" value="GPCR_Rhodpsn"/>
</dbReference>
<keyword evidence="4" id="KW-0433">Leucine-rich repeat</keyword>
<keyword evidence="12" id="KW-0325">Glycoprotein</keyword>
<dbReference type="GO" id="GO:0009755">
    <property type="term" value="P:hormone-mediated signaling pathway"/>
    <property type="evidence" value="ECO:0007669"/>
    <property type="project" value="TreeGrafter"/>
</dbReference>
<dbReference type="PRINTS" id="PR01739">
    <property type="entry name" value="RELAXINR"/>
</dbReference>
<dbReference type="InterPro" id="IPR036055">
    <property type="entry name" value="LDL_receptor-like_sf"/>
</dbReference>
<evidence type="ECO:0000256" key="6">
    <source>
        <dbReference type="ARBA" id="ARBA00022737"/>
    </source>
</evidence>
<evidence type="ECO:0000256" key="10">
    <source>
        <dbReference type="ARBA" id="ARBA00023157"/>
    </source>
</evidence>
<proteinExistence type="evidence at transcript level"/>
<keyword evidence="6" id="KW-0677">Repeat</keyword>
<evidence type="ECO:0000256" key="9">
    <source>
        <dbReference type="ARBA" id="ARBA00023136"/>
    </source>
</evidence>
<dbReference type="Gene3D" id="4.10.400.10">
    <property type="entry name" value="Low-density Lipoprotein Receptor"/>
    <property type="match status" value="1"/>
</dbReference>
<dbReference type="Pfam" id="PF00001">
    <property type="entry name" value="7tm_1"/>
    <property type="match status" value="1"/>
</dbReference>
<reference evidence="19" key="1">
    <citation type="submission" date="2012-11" db="EMBL/GenBank/DDBJ databases">
        <authorList>
            <person name="Lucero-Rivera Y.E."/>
            <person name="Tovar-Ramirez D."/>
        </authorList>
    </citation>
    <scope>NUCLEOTIDE SEQUENCE</scope>
    <source>
        <tissue evidence="19">Salivary gland</tissue>
    </source>
</reference>
<dbReference type="PROSITE" id="PS00237">
    <property type="entry name" value="G_PROTEIN_RECEP_F1_1"/>
    <property type="match status" value="1"/>
</dbReference>
<keyword evidence="9 17" id="KW-0472">Membrane</keyword>
<dbReference type="InterPro" id="IPR017452">
    <property type="entry name" value="GPCR_Rhodpsn_7TM"/>
</dbReference>
<dbReference type="PROSITE" id="PS50262">
    <property type="entry name" value="G_PROTEIN_RECEP_F1_2"/>
    <property type="match status" value="1"/>
</dbReference>
<feature type="non-terminal residue" evidence="19">
    <location>
        <position position="1"/>
    </location>
</feature>
<evidence type="ECO:0000256" key="1">
    <source>
        <dbReference type="ARBA" id="ARBA00004651"/>
    </source>
</evidence>
<evidence type="ECO:0000256" key="12">
    <source>
        <dbReference type="ARBA" id="ARBA00023180"/>
    </source>
</evidence>
<dbReference type="FunFam" id="1.20.1070.10:FF:000023">
    <property type="entry name" value="Relaxin family peptide receptor 1"/>
    <property type="match status" value="1"/>
</dbReference>
<feature type="transmembrane region" description="Helical" evidence="17">
    <location>
        <begin position="516"/>
        <end position="536"/>
    </location>
</feature>
<accession>L7MEJ2</accession>
<keyword evidence="13 15" id="KW-0807">Transducer</keyword>
<dbReference type="Pfam" id="PF00057">
    <property type="entry name" value="Ldl_recept_a"/>
    <property type="match status" value="1"/>
</dbReference>
<feature type="region of interest" description="Disordered" evidence="16">
    <location>
        <begin position="844"/>
        <end position="902"/>
    </location>
</feature>
<evidence type="ECO:0000256" key="14">
    <source>
        <dbReference type="PROSITE-ProRule" id="PRU00124"/>
    </source>
</evidence>
<feature type="disulfide bond" evidence="14">
    <location>
        <begin position="128"/>
        <end position="143"/>
    </location>
</feature>
<evidence type="ECO:0000256" key="15">
    <source>
        <dbReference type="RuleBase" id="RU000688"/>
    </source>
</evidence>
<dbReference type="Gene3D" id="3.80.10.10">
    <property type="entry name" value="Ribonuclease Inhibitor"/>
    <property type="match status" value="3"/>
</dbReference>
<dbReference type="FunFam" id="3.80.10.10:FF:001164">
    <property type="entry name" value="GH01279p"/>
    <property type="match status" value="1"/>
</dbReference>
<dbReference type="SMART" id="SM01381">
    <property type="entry name" value="7TM_GPCR_Srsx"/>
    <property type="match status" value="1"/>
</dbReference>
<dbReference type="SMART" id="SM00369">
    <property type="entry name" value="LRR_TYP"/>
    <property type="match status" value="9"/>
</dbReference>
<protein>
    <submittedName>
        <fullName evidence="19">Putative g-protein coupled receptor</fullName>
    </submittedName>
</protein>
<evidence type="ECO:0000256" key="7">
    <source>
        <dbReference type="ARBA" id="ARBA00022989"/>
    </source>
</evidence>
<feature type="transmembrane region" description="Helical" evidence="17">
    <location>
        <begin position="655"/>
        <end position="681"/>
    </location>
</feature>
<name>L7MEJ2_RHIPC</name>
<dbReference type="PRINTS" id="PR00237">
    <property type="entry name" value="GPCRRHODOPSN"/>
</dbReference>
<evidence type="ECO:0000256" key="13">
    <source>
        <dbReference type="ARBA" id="ARBA00023224"/>
    </source>
</evidence>
<keyword evidence="11 15" id="KW-0675">Receptor</keyword>
<dbReference type="InterPro" id="IPR023415">
    <property type="entry name" value="LDLR_class-A_CS"/>
</dbReference>
<feature type="compositionally biased region" description="Polar residues" evidence="16">
    <location>
        <begin position="866"/>
        <end position="883"/>
    </location>
</feature>
<dbReference type="SUPFAM" id="SSF52058">
    <property type="entry name" value="L domain-like"/>
    <property type="match status" value="1"/>
</dbReference>
<keyword evidence="8 15" id="KW-0297">G-protein coupled receptor</keyword>
<evidence type="ECO:0000256" key="2">
    <source>
        <dbReference type="ARBA" id="ARBA00010663"/>
    </source>
</evidence>
<evidence type="ECO:0000256" key="11">
    <source>
        <dbReference type="ARBA" id="ARBA00023170"/>
    </source>
</evidence>
<comment type="subcellular location">
    <subcellularLocation>
        <location evidence="1">Cell membrane</location>
        <topology evidence="1">Multi-pass membrane protein</topology>
    </subcellularLocation>
</comment>
<feature type="transmembrane region" description="Helical" evidence="17">
    <location>
        <begin position="702"/>
        <end position="727"/>
    </location>
</feature>
<evidence type="ECO:0000256" key="17">
    <source>
        <dbReference type="SAM" id="Phobius"/>
    </source>
</evidence>
<dbReference type="SMART" id="SM00192">
    <property type="entry name" value="LDLa"/>
    <property type="match status" value="1"/>
</dbReference>
<keyword evidence="3" id="KW-1003">Cell membrane</keyword>
<dbReference type="PANTHER" id="PTHR24372">
    <property type="entry name" value="GLYCOPROTEIN HORMONE RECEPTOR"/>
    <property type="match status" value="1"/>
</dbReference>
<dbReference type="InterPro" id="IPR008112">
    <property type="entry name" value="Relaxin_rcpt"/>
</dbReference>
<dbReference type="GO" id="GO:0008528">
    <property type="term" value="F:G protein-coupled peptide receptor activity"/>
    <property type="evidence" value="ECO:0007669"/>
    <property type="project" value="TreeGrafter"/>
</dbReference>
<dbReference type="PROSITE" id="PS01209">
    <property type="entry name" value="LDLRA_1"/>
    <property type="match status" value="1"/>
</dbReference>
<organism evidence="19">
    <name type="scientific">Rhipicephalus pulchellus</name>
    <name type="common">Yellow backed tick</name>
    <name type="synonym">Dermacentor pulchellus</name>
    <dbReference type="NCBI Taxonomy" id="72859"/>
    <lineage>
        <taxon>Eukaryota</taxon>
        <taxon>Metazoa</taxon>
        <taxon>Ecdysozoa</taxon>
        <taxon>Arthropoda</taxon>
        <taxon>Chelicerata</taxon>
        <taxon>Arachnida</taxon>
        <taxon>Acari</taxon>
        <taxon>Parasitiformes</taxon>
        <taxon>Ixodida</taxon>
        <taxon>Ixodoidea</taxon>
        <taxon>Ixodidae</taxon>
        <taxon>Rhipicephalinae</taxon>
        <taxon>Rhipicephalus</taxon>
        <taxon>Rhipicephalus</taxon>
    </lineage>
</organism>
<dbReference type="PROSITE" id="PS51450">
    <property type="entry name" value="LRR"/>
    <property type="match status" value="4"/>
</dbReference>
<dbReference type="InterPro" id="IPR032675">
    <property type="entry name" value="LRR_dom_sf"/>
</dbReference>
<dbReference type="InterPro" id="IPR003591">
    <property type="entry name" value="Leu-rich_rpt_typical-subtyp"/>
</dbReference>
<feature type="domain" description="G-protein coupled receptors family 1 profile" evidence="18">
    <location>
        <begin position="496"/>
        <end position="753"/>
    </location>
</feature>
<dbReference type="CDD" id="cd00112">
    <property type="entry name" value="LDLa"/>
    <property type="match status" value="1"/>
</dbReference>
<dbReference type="PROSITE" id="PS50068">
    <property type="entry name" value="LDLRA_2"/>
    <property type="match status" value="1"/>
</dbReference>
<keyword evidence="7 17" id="KW-1133">Transmembrane helix</keyword>
<dbReference type="InterPro" id="IPR002172">
    <property type="entry name" value="LDrepeatLR_classA_rpt"/>
</dbReference>
<evidence type="ECO:0000256" key="3">
    <source>
        <dbReference type="ARBA" id="ARBA00022475"/>
    </source>
</evidence>
<feature type="transmembrane region" description="Helical" evidence="17">
    <location>
        <begin position="572"/>
        <end position="594"/>
    </location>
</feature>
<reference evidence="19" key="2">
    <citation type="journal article" date="2015" name="J. Proteomics">
        <title>Sexual differences in the sialomes of the zebra tick, Rhipicephalus pulchellus.</title>
        <authorList>
            <person name="Tan A.W."/>
            <person name="Francischetti I.M."/>
            <person name="Slovak M."/>
            <person name="Kini R.M."/>
            <person name="Ribeiro J.M."/>
        </authorList>
    </citation>
    <scope>NUCLEOTIDE SEQUENCE</scope>
    <source>
        <tissue evidence="19">Salivary gland</tissue>
    </source>
</reference>
<evidence type="ECO:0000313" key="19">
    <source>
        <dbReference type="EMBL" id="JAA62252.1"/>
    </source>
</evidence>
<evidence type="ECO:0000256" key="5">
    <source>
        <dbReference type="ARBA" id="ARBA00022692"/>
    </source>
</evidence>
<feature type="compositionally biased region" description="Basic residues" evidence="16">
    <location>
        <begin position="886"/>
        <end position="896"/>
    </location>
</feature>
<keyword evidence="5 15" id="KW-0812">Transmembrane</keyword>
<evidence type="ECO:0000259" key="18">
    <source>
        <dbReference type="PROSITE" id="PS50262"/>
    </source>
</evidence>
<dbReference type="PANTHER" id="PTHR24372:SF80">
    <property type="entry name" value="FI21465P1-RELATED"/>
    <property type="match status" value="1"/>
</dbReference>
<dbReference type="AlphaFoldDB" id="L7MEJ2"/>
<evidence type="ECO:0000256" key="16">
    <source>
        <dbReference type="SAM" id="MobiDB-lite"/>
    </source>
</evidence>
<feature type="transmembrane region" description="Helical" evidence="17">
    <location>
        <begin position="601"/>
        <end position="622"/>
    </location>
</feature>
<comment type="similarity">
    <text evidence="2 15">Belongs to the G-protein coupled receptor 1 family.</text>
</comment>
<dbReference type="InterPro" id="IPR001611">
    <property type="entry name" value="Leu-rich_rpt"/>
</dbReference>
<dbReference type="Pfam" id="PF13855">
    <property type="entry name" value="LRR_8"/>
    <property type="match status" value="3"/>
</dbReference>
<evidence type="ECO:0000256" key="8">
    <source>
        <dbReference type="ARBA" id="ARBA00023040"/>
    </source>
</evidence>
<dbReference type="CDD" id="cd15137">
    <property type="entry name" value="7tmA_Relaxin_R"/>
    <property type="match status" value="1"/>
</dbReference>
<dbReference type="Gene3D" id="1.20.1070.10">
    <property type="entry name" value="Rhodopsin 7-helix transmembrane proteins"/>
    <property type="match status" value="1"/>
</dbReference>
<comment type="caution">
    <text evidence="14">Lacks conserved residue(s) required for the propagation of feature annotation.</text>
</comment>
<sequence>GPLRRNWFRWTLKNVRSKRSGLRSEFTVRVSVCVCAKRVAICEISPPGRSKSDGVVTSVHARMPPTSRGICWRLPWRNTMTATVFLQLSAMLCSSAATVGTPTKHSCPEGHFPCSEARRHCVRREFICDGHRDCPEGSDEKACGDENLKKFIEDYFQKRPDEDREKKSGKCDWIHRGCRCSKNNSFFCENTGLRALPPTIPQNVTNLDISGNHFSKLQKSDFPLMPQLTILVLSSSEVISLDEDVFGNLPMLKNVYLQGNRIRHIAADTFVSNKNLRNLYLSHNPIESIASEAFRGLTALETLDLRSCSLTGIQEDLFVHPKNLTHLWLDGNDIQTLQPRAFSPLSRLQVLSLTRNKLVRLSAHDFTGLVSLRTLNLAYNKLSDVTGAFTALGSLRTLDLEGNRLDVIPDDTFWPLRHVESLNLRNNAFRTASSALFAPLRNITHIYFSDFSLCSSALHVRVCEPRGDGISSLAHLLDSVVLRVAVWVVALVACLGNLLVLVGRLVLREPNAVHSFYIKNLALADLIMGVYLFVIASHDVAFRGEYIRHDYRWRRSVGCSVSGFLSTVSSEASVFTLTVITVDRFASIVYPLSLKRRTFRFAWMCMLCVWLVTLLLAAVPMMRPDYYGEEFYGSNGVCLPLHIHDPDSKGWEYSAFVFCIVNSVAFAFIAYAYLTMFVTITHSKVGLRSTQQLQDRAIAKRFAFIVGTDFLCWMPIVFIKIIAIAGTKIDETLYAWVAVFLLPVNSALNPVLYTLTTRMFKQQLNRFLENLRQCERVPSYRQSGQSGQSWSSVPTVRGQKKTLVTSLSECTFGKKRTPSVVCYPLRNGSILPLRASQSCIEKVSEPTQEEMKTFPTRNGHAGANDARSTNSSGKSLLSKTSASGKAKWKRHPHTRLRAVDSI</sequence>
<dbReference type="EMBL" id="GACK01002782">
    <property type="protein sequence ID" value="JAA62252.1"/>
    <property type="molecule type" value="mRNA"/>
</dbReference>
<evidence type="ECO:0000256" key="4">
    <source>
        <dbReference type="ARBA" id="ARBA00022614"/>
    </source>
</evidence>
<dbReference type="GO" id="GO:0005886">
    <property type="term" value="C:plasma membrane"/>
    <property type="evidence" value="ECO:0007669"/>
    <property type="project" value="UniProtKB-SubCell"/>
</dbReference>